<accession>A0A8J2L723</accession>
<gene>
    <name evidence="1" type="ORF">AFUS01_LOCUS36437</name>
</gene>
<organism evidence="1 2">
    <name type="scientific">Allacma fusca</name>
    <dbReference type="NCBI Taxonomy" id="39272"/>
    <lineage>
        <taxon>Eukaryota</taxon>
        <taxon>Metazoa</taxon>
        <taxon>Ecdysozoa</taxon>
        <taxon>Arthropoda</taxon>
        <taxon>Hexapoda</taxon>
        <taxon>Collembola</taxon>
        <taxon>Symphypleona</taxon>
        <taxon>Sminthuridae</taxon>
        <taxon>Allacma</taxon>
    </lineage>
</organism>
<evidence type="ECO:0000313" key="1">
    <source>
        <dbReference type="EMBL" id="CAG7826383.1"/>
    </source>
</evidence>
<dbReference type="Proteomes" id="UP000708208">
    <property type="component" value="Unassembled WGS sequence"/>
</dbReference>
<dbReference type="EMBL" id="CAJVCH010539582">
    <property type="protein sequence ID" value="CAG7826383.1"/>
    <property type="molecule type" value="Genomic_DNA"/>
</dbReference>
<comment type="caution">
    <text evidence="1">The sequence shown here is derived from an EMBL/GenBank/DDBJ whole genome shotgun (WGS) entry which is preliminary data.</text>
</comment>
<sequence>MHNSACPYVSIGSERGGSLAAAHSSFKFFSHFQPWRALCIYVANIFWTVNGALCKQFLDVDSALTREPGKGQNI</sequence>
<protein>
    <submittedName>
        <fullName evidence="1">Uncharacterized protein</fullName>
    </submittedName>
</protein>
<dbReference type="AlphaFoldDB" id="A0A8J2L723"/>
<name>A0A8J2L723_9HEXA</name>
<evidence type="ECO:0000313" key="2">
    <source>
        <dbReference type="Proteomes" id="UP000708208"/>
    </source>
</evidence>
<keyword evidence="2" id="KW-1185">Reference proteome</keyword>
<proteinExistence type="predicted"/>
<reference evidence="1" key="1">
    <citation type="submission" date="2021-06" db="EMBL/GenBank/DDBJ databases">
        <authorList>
            <person name="Hodson N. C."/>
            <person name="Mongue J. A."/>
            <person name="Jaron S. K."/>
        </authorList>
    </citation>
    <scope>NUCLEOTIDE SEQUENCE</scope>
</reference>